<dbReference type="NCBIfam" id="TIGR00344">
    <property type="entry name" value="alaS"/>
    <property type="match status" value="1"/>
</dbReference>
<dbReference type="GO" id="GO:0005524">
    <property type="term" value="F:ATP binding"/>
    <property type="evidence" value="ECO:0007669"/>
    <property type="project" value="UniProtKB-UniRule"/>
</dbReference>
<reference evidence="18 19" key="1">
    <citation type="journal article" date="2010" name="Nature">
        <title>Genome sequencing and analysis of the model grass Brachypodium distachyon.</title>
        <authorList>
            <consortium name="International Brachypodium Initiative"/>
        </authorList>
    </citation>
    <scope>NUCLEOTIDE SEQUENCE [LARGE SCALE GENOMIC DNA]</scope>
    <source>
        <strain evidence="18 19">Bd21</strain>
    </source>
</reference>
<evidence type="ECO:0000313" key="18">
    <source>
        <dbReference type="EMBL" id="KQJ96380.1"/>
    </source>
</evidence>
<keyword evidence="8 15" id="KW-0067">ATP-binding</keyword>
<sequence>MLARACRVLFLPKPPARVLPAAAIHLSSFAAATARPPMEASPEWPARRVRETFIQYYESKSHTRWPSSPVVPVDDPTLLFANAGMNQFKPVFLGTAAPDSQLGRLSRACNTQKCIRAGGKHNDLDDVGKDTYHHTFFEMLGNWSFGDYFKEEAIGYAWELLTQVYKLPTDRIYATYFGGDEKAGLAPDIESKNIWLKYLPKEKVLPFGCKDNFWEMGDTGPCGPCTEIHFDRIGNRDAASLVNNDDPTCIEIWNLVFIQFNREADGALRTLPAKHVDTGMGFERLTSILQNKMSNYDTDVFMPLFDAIHQLAGVGIQPYSGKVGTDDVGKVDMAYRVVADHIRTLSFAIADGSQPGNEGREYVLRRILRRAVHFGHQKLMAKQGFFSSLVHVFVRVMGDVFPELKENEKKIKDIIKDEEESFENTLAKGYEKFKKAADAVKENGGAVLSGQDAFILWDTYGYPIDLTEVMAVDYGLTVDMEGFTLSMEEARQKARNARFKAGGKSIVLDANATAQLRNQGLASTDDSPKFQHKEHHSVVKAIYTGSEFIDTASGAEDFGLVLESTSFYAEQGGQIYDTGSIEGLSGSFTVSNVQVFAGYVLHIGSFMEGSDTKALSVGDEVRCKVDYNRRTLIAPNHTCTHMLNFALREVLGDHIDQKGSIVLPEKLRFDFSHGKPVQPEDLRKIEFIVNQQIKEELEVSAREIKLADAKRINGLRAVFGEIYPDPVRVVSIGRKVEDLLANPESKEWLSISTELCGGTHISNTRDAAAFALVSEEGIAKGVRRITAVTAECAFEAMKLASSIDADIDEASKLEGAILEKKIASIKNTLDAASIPAARKADLRGKVTKLEDQLRKAKKKMGDENIQKAVKTAIDAAEAALSDGKPFCVAHVDVGLDTTAVREAVVKAMNRFKSLPIMLFSSDEASNKAVIYAGVPPDAPDGFKVLDWLTPSIAPLKGRGGGGKNGLAQGQGSDASQLKEAMELATQIASMKLN</sequence>
<evidence type="ECO:0000256" key="10">
    <source>
        <dbReference type="ARBA" id="ARBA00022917"/>
    </source>
</evidence>
<dbReference type="FunCoup" id="A0A0Q3FDV7">
    <property type="interactions" value="2713"/>
</dbReference>
<evidence type="ECO:0000256" key="11">
    <source>
        <dbReference type="ARBA" id="ARBA00023128"/>
    </source>
</evidence>
<dbReference type="CDD" id="cd00673">
    <property type="entry name" value="AlaRS_core"/>
    <property type="match status" value="1"/>
</dbReference>
<evidence type="ECO:0000256" key="7">
    <source>
        <dbReference type="ARBA" id="ARBA00022833"/>
    </source>
</evidence>
<keyword evidence="5 15" id="KW-0479">Metal-binding</keyword>
<dbReference type="InterPro" id="IPR003156">
    <property type="entry name" value="DHHA1_dom"/>
</dbReference>
<protein>
    <recommendedName>
        <fullName evidence="15">Alanine--tRNA ligase</fullName>
        <ecNumber evidence="15">6.1.1.7</ecNumber>
    </recommendedName>
    <alternativeName>
        <fullName evidence="15">Alanyl-tRNA synthetase</fullName>
        <shortName evidence="15">AlaRS</shortName>
    </alternativeName>
</protein>
<reference evidence="19" key="3">
    <citation type="submission" date="2018-08" db="UniProtKB">
        <authorList>
            <consortium name="EnsemblPlants"/>
        </authorList>
    </citation>
    <scope>IDENTIFICATION</scope>
    <source>
        <strain evidence="19">cv. Bd21</strain>
    </source>
</reference>
<feature type="binding site" evidence="15">
    <location>
        <position position="760"/>
    </location>
    <ligand>
        <name>Zn(2+)</name>
        <dbReference type="ChEBI" id="CHEBI:29105"/>
    </ligand>
</feature>
<dbReference type="InterPro" id="IPR018163">
    <property type="entry name" value="Thr/Ala-tRNA-synth_IIc_edit"/>
</dbReference>
<dbReference type="GO" id="GO:0070143">
    <property type="term" value="P:mitochondrial alanyl-tRNA aminoacylation"/>
    <property type="evidence" value="ECO:0007669"/>
    <property type="project" value="UniProtKB-UniRule"/>
</dbReference>
<gene>
    <name evidence="19" type="primary">LOC100837273</name>
    <name evidence="18" type="ORF">BRADI_3g22760v3</name>
</gene>
<keyword evidence="16" id="KW-0175">Coiled coil</keyword>
<dbReference type="Gene3D" id="3.30.930.10">
    <property type="entry name" value="Bira Bifunctional Protein, Domain 2"/>
    <property type="match status" value="1"/>
</dbReference>
<evidence type="ECO:0000313" key="19">
    <source>
        <dbReference type="EnsemblPlants" id="KQJ96380"/>
    </source>
</evidence>
<dbReference type="FunFam" id="3.30.930.10:FF:000011">
    <property type="entry name" value="Alanine--tRNA ligase, cytoplasmic"/>
    <property type="match status" value="1"/>
</dbReference>
<dbReference type="GO" id="GO:0006419">
    <property type="term" value="P:alanyl-tRNA aminoacylation"/>
    <property type="evidence" value="ECO:0000318"/>
    <property type="project" value="GO_Central"/>
</dbReference>
<evidence type="ECO:0000256" key="1">
    <source>
        <dbReference type="ARBA" id="ARBA00008429"/>
    </source>
</evidence>
<dbReference type="Gene3D" id="3.30.980.10">
    <property type="entry name" value="Threonyl-trna Synthetase, Chain A, domain 2"/>
    <property type="match status" value="1"/>
</dbReference>
<dbReference type="InterPro" id="IPR045864">
    <property type="entry name" value="aa-tRNA-synth_II/BPL/LPL"/>
</dbReference>
<keyword evidence="9 15" id="KW-0694">RNA-binding</keyword>
<dbReference type="STRING" id="15368.A0A0Q3FDV7"/>
<name>A0A0Q3FDV7_BRADI</name>
<feature type="coiled-coil region" evidence="16">
    <location>
        <begin position="839"/>
        <end position="866"/>
    </location>
</feature>
<evidence type="ECO:0000256" key="8">
    <source>
        <dbReference type="ARBA" id="ARBA00022840"/>
    </source>
</evidence>
<keyword evidence="7 15" id="KW-0862">Zinc</keyword>
<keyword evidence="20" id="KW-1185">Reference proteome</keyword>
<evidence type="ECO:0000256" key="3">
    <source>
        <dbReference type="ARBA" id="ARBA00022555"/>
    </source>
</evidence>
<dbReference type="GO" id="GO:0009507">
    <property type="term" value="C:chloroplast"/>
    <property type="evidence" value="ECO:0000318"/>
    <property type="project" value="GO_Central"/>
</dbReference>
<comment type="domain">
    <text evidence="15">Consists of three domains; the N-terminal catalytic domain, the editing domain and the C-terminal C-Ala domain. The editing domain removes incorrectly charged amino acids, while the C-Ala domain, along with tRNA(Ala), serves as a bridge to cooperatively bring together the editing and aminoacylation centers thus stimulating deacylation of misacylated tRNAs.</text>
</comment>
<dbReference type="GO" id="GO:0002161">
    <property type="term" value="F:aminoacyl-tRNA deacylase activity"/>
    <property type="evidence" value="ECO:0000318"/>
    <property type="project" value="GO_Central"/>
</dbReference>
<dbReference type="InterPro" id="IPR059090">
    <property type="entry name" value="ALA1_helical"/>
</dbReference>
<evidence type="ECO:0000256" key="4">
    <source>
        <dbReference type="ARBA" id="ARBA00022598"/>
    </source>
</evidence>
<keyword evidence="4 15" id="KW-0436">Ligase</keyword>
<comment type="catalytic activity">
    <reaction evidence="13 15">
        <text>tRNA(Ala) + L-alanine + ATP = L-alanyl-tRNA(Ala) + AMP + diphosphate</text>
        <dbReference type="Rhea" id="RHEA:12540"/>
        <dbReference type="Rhea" id="RHEA-COMP:9657"/>
        <dbReference type="Rhea" id="RHEA-COMP:9923"/>
        <dbReference type="ChEBI" id="CHEBI:30616"/>
        <dbReference type="ChEBI" id="CHEBI:33019"/>
        <dbReference type="ChEBI" id="CHEBI:57972"/>
        <dbReference type="ChEBI" id="CHEBI:78442"/>
        <dbReference type="ChEBI" id="CHEBI:78497"/>
        <dbReference type="ChEBI" id="CHEBI:456215"/>
        <dbReference type="EC" id="6.1.1.7"/>
    </reaction>
</comment>
<dbReference type="PANTHER" id="PTHR11777:SF9">
    <property type="entry name" value="ALANINE--TRNA LIGASE, CYTOPLASMIC"/>
    <property type="match status" value="1"/>
</dbReference>
<dbReference type="InterPro" id="IPR009000">
    <property type="entry name" value="Transl_B-barrel_sf"/>
</dbReference>
<keyword evidence="2 15" id="KW-0963">Cytoplasm</keyword>
<dbReference type="PANTHER" id="PTHR11777">
    <property type="entry name" value="ALANYL-TRNA SYNTHETASE"/>
    <property type="match status" value="1"/>
</dbReference>
<comment type="function">
    <text evidence="14 15">Catalyzes the attachment of alanine to tRNA(Ala) in a two-step reaction: alanine is first activated by ATP to form Ala-AMP and then transferred to the acceptor end of tRNA(Ala). Also edits incorrectly charged tRNA(Ala) via its editing domain.</text>
</comment>
<dbReference type="PRINTS" id="PR00980">
    <property type="entry name" value="TRNASYNTHALA"/>
</dbReference>
<dbReference type="EMBL" id="CM000882">
    <property type="protein sequence ID" value="KQJ96380.1"/>
    <property type="molecule type" value="Genomic_DNA"/>
</dbReference>
<dbReference type="GO" id="GO:0000049">
    <property type="term" value="F:tRNA binding"/>
    <property type="evidence" value="ECO:0007669"/>
    <property type="project" value="UniProtKB-KW"/>
</dbReference>
<dbReference type="SMART" id="SM00863">
    <property type="entry name" value="tRNA_SAD"/>
    <property type="match status" value="1"/>
</dbReference>
<evidence type="ECO:0000256" key="5">
    <source>
        <dbReference type="ARBA" id="ARBA00022723"/>
    </source>
</evidence>
<dbReference type="InterPro" id="IPR050058">
    <property type="entry name" value="Ala-tRNA_ligase"/>
</dbReference>
<dbReference type="InterPro" id="IPR023033">
    <property type="entry name" value="Ala_tRNA_ligase_euk/bac"/>
</dbReference>
<comment type="subcellular location">
    <subcellularLocation>
        <location evidence="15">Mitochondrion</location>
    </subcellularLocation>
    <subcellularLocation>
        <location evidence="15">Cytoplasm</location>
    </subcellularLocation>
</comment>
<dbReference type="Pfam" id="PF02272">
    <property type="entry name" value="DHHA1"/>
    <property type="match status" value="1"/>
</dbReference>
<dbReference type="FunFam" id="2.40.30.130:FF:000004">
    <property type="entry name" value="Alanine--tRNA ligase"/>
    <property type="match status" value="1"/>
</dbReference>
<keyword evidence="12 15" id="KW-0030">Aminoacyl-tRNA synthetase</keyword>
<evidence type="ECO:0000256" key="6">
    <source>
        <dbReference type="ARBA" id="ARBA00022741"/>
    </source>
</evidence>
<dbReference type="Gene3D" id="2.40.30.130">
    <property type="match status" value="1"/>
</dbReference>
<keyword evidence="6 15" id="KW-0547">Nucleotide-binding</keyword>
<evidence type="ECO:0000256" key="9">
    <source>
        <dbReference type="ARBA" id="ARBA00022884"/>
    </source>
</evidence>
<dbReference type="Pfam" id="PF01411">
    <property type="entry name" value="tRNA-synt_2c"/>
    <property type="match status" value="1"/>
</dbReference>
<dbReference type="InterPro" id="IPR012947">
    <property type="entry name" value="tRNA_SAD"/>
</dbReference>
<dbReference type="GO" id="GO:0008270">
    <property type="term" value="F:zinc ion binding"/>
    <property type="evidence" value="ECO:0007669"/>
    <property type="project" value="UniProtKB-UniRule"/>
</dbReference>
<dbReference type="ExpressionAtlas" id="A0A0Q3FDV7">
    <property type="expression patterns" value="baseline and differential"/>
</dbReference>
<dbReference type="Gene3D" id="3.10.310.40">
    <property type="match status" value="1"/>
</dbReference>
<keyword evidence="11 15" id="KW-0496">Mitochondrion</keyword>
<dbReference type="SUPFAM" id="SSF55681">
    <property type="entry name" value="Class II aaRS and biotin synthetases"/>
    <property type="match status" value="1"/>
</dbReference>
<organism evidence="18">
    <name type="scientific">Brachypodium distachyon</name>
    <name type="common">Purple false brome</name>
    <name type="synonym">Trachynia distachya</name>
    <dbReference type="NCBI Taxonomy" id="15368"/>
    <lineage>
        <taxon>Eukaryota</taxon>
        <taxon>Viridiplantae</taxon>
        <taxon>Streptophyta</taxon>
        <taxon>Embryophyta</taxon>
        <taxon>Tracheophyta</taxon>
        <taxon>Spermatophyta</taxon>
        <taxon>Magnoliopsida</taxon>
        <taxon>Liliopsida</taxon>
        <taxon>Poales</taxon>
        <taxon>Poaceae</taxon>
        <taxon>BOP clade</taxon>
        <taxon>Pooideae</taxon>
        <taxon>Stipodae</taxon>
        <taxon>Brachypodieae</taxon>
        <taxon>Brachypodium</taxon>
    </lineage>
</organism>
<dbReference type="EnsemblPlants" id="KQJ96380">
    <property type="protein sequence ID" value="KQJ96380"/>
    <property type="gene ID" value="BRADI_3g22760v3"/>
</dbReference>
<dbReference type="AlphaFoldDB" id="A0A0Q3FDV7"/>
<feature type="binding site" evidence="15">
    <location>
        <position position="641"/>
    </location>
    <ligand>
        <name>Zn(2+)</name>
        <dbReference type="ChEBI" id="CHEBI:29105"/>
    </ligand>
</feature>
<dbReference type="InterPro" id="IPR018164">
    <property type="entry name" value="Ala-tRNA-synth_IIc_N"/>
</dbReference>
<dbReference type="InterPro" id="IPR018165">
    <property type="entry name" value="Ala-tRNA-synth_IIc_core"/>
</dbReference>
<dbReference type="Pfam" id="PF26023">
    <property type="entry name" value="ALA1"/>
    <property type="match status" value="1"/>
</dbReference>
<dbReference type="FunFam" id="3.10.310.40:FF:000003">
    <property type="entry name" value="Alanine--tRNA ligase"/>
    <property type="match status" value="1"/>
</dbReference>
<comment type="cofactor">
    <cofactor evidence="15">
        <name>Zn(2+)</name>
        <dbReference type="ChEBI" id="CHEBI:29105"/>
    </cofactor>
    <text evidence="15">Binds 1 zinc ion per subunit.</text>
</comment>
<dbReference type="Gramene" id="KQJ96380">
    <property type="protein sequence ID" value="KQJ96380"/>
    <property type="gene ID" value="BRADI_3g22760v3"/>
</dbReference>
<dbReference type="Pfam" id="PF07973">
    <property type="entry name" value="tRNA_SAD"/>
    <property type="match status" value="1"/>
</dbReference>
<dbReference type="SUPFAM" id="SSF50447">
    <property type="entry name" value="Translation proteins"/>
    <property type="match status" value="1"/>
</dbReference>
<dbReference type="RefSeq" id="XP_003571715.2">
    <property type="nucleotide sequence ID" value="XM_003571667.4"/>
</dbReference>
<dbReference type="EC" id="6.1.1.7" evidence="15"/>
<comment type="subunit">
    <text evidence="15">Monomer.</text>
</comment>
<dbReference type="InterPro" id="IPR002318">
    <property type="entry name" value="Ala-tRNA-lgiase_IIc"/>
</dbReference>
<reference evidence="18" key="2">
    <citation type="submission" date="2017-06" db="EMBL/GenBank/DDBJ databases">
        <title>WGS assembly of Brachypodium distachyon.</title>
        <authorList>
            <consortium name="The International Brachypodium Initiative"/>
            <person name="Lucas S."/>
            <person name="Harmon-Smith M."/>
            <person name="Lail K."/>
            <person name="Tice H."/>
            <person name="Grimwood J."/>
            <person name="Bruce D."/>
            <person name="Barry K."/>
            <person name="Shu S."/>
            <person name="Lindquist E."/>
            <person name="Wang M."/>
            <person name="Pitluck S."/>
            <person name="Vogel J.P."/>
            <person name="Garvin D.F."/>
            <person name="Mockler T.C."/>
            <person name="Schmutz J."/>
            <person name="Rokhsar D."/>
            <person name="Bevan M.W."/>
        </authorList>
    </citation>
    <scope>NUCLEOTIDE SEQUENCE</scope>
    <source>
        <strain evidence="18">Bd21</strain>
    </source>
</reference>
<dbReference type="GO" id="GO:0004813">
    <property type="term" value="F:alanine-tRNA ligase activity"/>
    <property type="evidence" value="ECO:0000318"/>
    <property type="project" value="GO_Central"/>
</dbReference>
<evidence type="ECO:0000256" key="15">
    <source>
        <dbReference type="HAMAP-Rule" id="MF_03133"/>
    </source>
</evidence>
<keyword evidence="3 15" id="KW-0820">tRNA-binding</keyword>
<evidence type="ECO:0000256" key="16">
    <source>
        <dbReference type="SAM" id="Coils"/>
    </source>
</evidence>
<evidence type="ECO:0000256" key="13">
    <source>
        <dbReference type="ARBA" id="ARBA00048300"/>
    </source>
</evidence>
<keyword evidence="10 15" id="KW-0648">Protein biosynthesis</keyword>
<dbReference type="GO" id="GO:0005739">
    <property type="term" value="C:mitochondrion"/>
    <property type="evidence" value="ECO:0007669"/>
    <property type="project" value="UniProtKB-SubCell"/>
</dbReference>
<feature type="binding site" evidence="15">
    <location>
        <position position="637"/>
    </location>
    <ligand>
        <name>Zn(2+)</name>
        <dbReference type="ChEBI" id="CHEBI:29105"/>
    </ligand>
</feature>
<feature type="domain" description="Alanyl-transfer RNA synthetases family profile" evidence="17">
    <location>
        <begin position="44"/>
        <end position="799"/>
    </location>
</feature>
<dbReference type="SUPFAM" id="SSF101353">
    <property type="entry name" value="Putative anticodon-binding domain of alanyl-tRNA synthetase (AlaRS)"/>
    <property type="match status" value="1"/>
</dbReference>
<evidence type="ECO:0000259" key="17">
    <source>
        <dbReference type="PROSITE" id="PS50860"/>
    </source>
</evidence>
<dbReference type="SUPFAM" id="SSF55186">
    <property type="entry name" value="ThrRS/AlaRS common domain"/>
    <property type="match status" value="1"/>
</dbReference>
<evidence type="ECO:0000313" key="20">
    <source>
        <dbReference type="Proteomes" id="UP000008810"/>
    </source>
</evidence>
<dbReference type="FunFam" id="3.30.980.10:FF:000004">
    <property type="entry name" value="Alanine--tRNA ligase, cytoplasmic"/>
    <property type="match status" value="1"/>
</dbReference>
<dbReference type="Proteomes" id="UP000008810">
    <property type="component" value="Chromosome 3"/>
</dbReference>
<dbReference type="InterPro" id="IPR018162">
    <property type="entry name" value="Ala-tRNA-ligase_IIc_anticod-bd"/>
</dbReference>
<accession>A0A0Q3FDV7</accession>
<dbReference type="KEGG" id="bdi:100837273"/>
<dbReference type="HAMAP" id="MF_00036_B">
    <property type="entry name" value="Ala_tRNA_synth_B"/>
    <property type="match status" value="1"/>
</dbReference>
<evidence type="ECO:0000256" key="12">
    <source>
        <dbReference type="ARBA" id="ARBA00023146"/>
    </source>
</evidence>
<evidence type="ECO:0000256" key="14">
    <source>
        <dbReference type="ARBA" id="ARBA00055137"/>
    </source>
</evidence>
<dbReference type="OrthoDB" id="2423964at2759"/>
<dbReference type="PROSITE" id="PS50860">
    <property type="entry name" value="AA_TRNA_LIGASE_II_ALA"/>
    <property type="match status" value="1"/>
</dbReference>
<comment type="similarity">
    <text evidence="1">Belongs to the class-II aminoacyl-tRNA synthetase family. Alax-L subfamily.</text>
</comment>
<proteinExistence type="inferred from homology"/>
<dbReference type="GeneID" id="100837273"/>
<evidence type="ECO:0000256" key="2">
    <source>
        <dbReference type="ARBA" id="ARBA00022490"/>
    </source>
</evidence>
<feature type="binding site" evidence="15">
    <location>
        <position position="756"/>
    </location>
    <ligand>
        <name>Zn(2+)</name>
        <dbReference type="ChEBI" id="CHEBI:29105"/>
    </ligand>
</feature>